<evidence type="ECO:0000313" key="2">
    <source>
        <dbReference type="Proteomes" id="UP000001106"/>
    </source>
</evidence>
<protein>
    <recommendedName>
        <fullName evidence="3">SCP2 domain-containing protein</fullName>
    </recommendedName>
</protein>
<organism evidence="1 2">
    <name type="scientific">Methanococcus aeolicus (strain ATCC BAA-1280 / DSM 17508 / OCM 812 / Nankai-3)</name>
    <dbReference type="NCBI Taxonomy" id="419665"/>
    <lineage>
        <taxon>Archaea</taxon>
        <taxon>Methanobacteriati</taxon>
        <taxon>Methanobacteriota</taxon>
        <taxon>Methanomada group</taxon>
        <taxon>Methanococci</taxon>
        <taxon>Methanococcales</taxon>
        <taxon>Methanococcaceae</taxon>
        <taxon>Methanococcus</taxon>
    </lineage>
</organism>
<dbReference type="eggNOG" id="arCOG05011">
    <property type="taxonomic scope" value="Archaea"/>
</dbReference>
<dbReference type="KEGG" id="mae:Maeo_0685"/>
<dbReference type="HOGENOM" id="CLU_1727265_0_0_2"/>
<evidence type="ECO:0000313" key="1">
    <source>
        <dbReference type="EMBL" id="ABR56269.1"/>
    </source>
</evidence>
<dbReference type="EMBL" id="CP000743">
    <property type="protein sequence ID" value="ABR56269.1"/>
    <property type="molecule type" value="Genomic_DNA"/>
</dbReference>
<proteinExistence type="predicted"/>
<gene>
    <name evidence="1" type="ordered locus">Maeo_0685</name>
</gene>
<sequence length="150" mass="16863">MKNFLIITTALLFLTVGQISAQEIQNNNPDELFNNMGHLADKYGGLLNEISLPIASSERINMYITMNSGETLKVYVIVENGKLTAFDKGELENNTLNIYTTEQTINNILNSDAPVEELLSSIKNENIKLEGVGIFNYIKIEILNMLFKLF</sequence>
<dbReference type="AlphaFoldDB" id="A6UUU7"/>
<dbReference type="RefSeq" id="WP_011973401.1">
    <property type="nucleotide sequence ID" value="NC_009635.1"/>
</dbReference>
<name>A6UUU7_META3</name>
<dbReference type="GeneID" id="5327428"/>
<accession>A6UUU7</accession>
<evidence type="ECO:0008006" key="3">
    <source>
        <dbReference type="Google" id="ProtNLM"/>
    </source>
</evidence>
<dbReference type="OrthoDB" id="60461at2157"/>
<dbReference type="Proteomes" id="UP000001106">
    <property type="component" value="Chromosome"/>
</dbReference>
<keyword evidence="2" id="KW-1185">Reference proteome</keyword>
<reference evidence="1" key="1">
    <citation type="submission" date="2007-06" db="EMBL/GenBank/DDBJ databases">
        <title>Complete sequence of Methanococcus aeolicus Nankai-3.</title>
        <authorList>
            <consortium name="US DOE Joint Genome Institute"/>
            <person name="Copeland A."/>
            <person name="Lucas S."/>
            <person name="Lapidus A."/>
            <person name="Barry K."/>
            <person name="Glavina del Rio T."/>
            <person name="Dalin E."/>
            <person name="Tice H."/>
            <person name="Pitluck S."/>
            <person name="Chain P."/>
            <person name="Malfatti S."/>
            <person name="Shin M."/>
            <person name="Vergez L."/>
            <person name="Schmutz J."/>
            <person name="Larimer F."/>
            <person name="Land M."/>
            <person name="Hauser L."/>
            <person name="Kyrpides N."/>
            <person name="Lykidis A."/>
            <person name="Sieprawska-Lupa M."/>
            <person name="Whitman W.B."/>
            <person name="Richardson P."/>
        </authorList>
    </citation>
    <scope>NUCLEOTIDE SEQUENCE [LARGE SCALE GENOMIC DNA]</scope>
    <source>
        <strain evidence="1">Nankai-3</strain>
    </source>
</reference>
<dbReference type="STRING" id="419665.Maeo_0685"/>